<accession>A0A4R6FWW8</accession>
<dbReference type="RefSeq" id="WP_133493687.1">
    <property type="nucleotide sequence ID" value="NZ_BMLU01000001.1"/>
</dbReference>
<proteinExistence type="predicted"/>
<gene>
    <name evidence="1" type="ORF">EV664_10128</name>
</gene>
<dbReference type="AlphaFoldDB" id="A0A4R6FWW8"/>
<comment type="caution">
    <text evidence="1">The sequence shown here is derived from an EMBL/GenBank/DDBJ whole genome shotgun (WGS) entry which is preliminary data.</text>
</comment>
<organism evidence="1 2">
    <name type="scientific">Stakelama pacifica</name>
    <dbReference type="NCBI Taxonomy" id="517720"/>
    <lineage>
        <taxon>Bacteria</taxon>
        <taxon>Pseudomonadati</taxon>
        <taxon>Pseudomonadota</taxon>
        <taxon>Alphaproteobacteria</taxon>
        <taxon>Sphingomonadales</taxon>
        <taxon>Sphingomonadaceae</taxon>
        <taxon>Stakelama</taxon>
    </lineage>
</organism>
<keyword evidence="2" id="KW-1185">Reference proteome</keyword>
<sequence length="135" mass="14936">MYAYLDRRWPELADADRFMLSAMRQWVTAARQGKCLCATLIAGFAARRATDALRDFAGAMAILDRSGTMRFRFAPPCCVRITDDEARLLALFALGRSGESYRLWQVCATLVFDEAVASLHVAVETVGAVLIEDPA</sequence>
<reference evidence="1 2" key="1">
    <citation type="submission" date="2019-03" db="EMBL/GenBank/DDBJ databases">
        <title>Genomic Encyclopedia of Type Strains, Phase IV (KMG-IV): sequencing the most valuable type-strain genomes for metagenomic binning, comparative biology and taxonomic classification.</title>
        <authorList>
            <person name="Goeker M."/>
        </authorList>
    </citation>
    <scope>NUCLEOTIDE SEQUENCE [LARGE SCALE GENOMIC DNA]</scope>
    <source>
        <strain evidence="1 2">DSM 25059</strain>
    </source>
</reference>
<evidence type="ECO:0000313" key="1">
    <source>
        <dbReference type="EMBL" id="TDN86459.1"/>
    </source>
</evidence>
<name>A0A4R6FWW8_9SPHN</name>
<dbReference type="EMBL" id="SNWD01000001">
    <property type="protein sequence ID" value="TDN86459.1"/>
    <property type="molecule type" value="Genomic_DNA"/>
</dbReference>
<dbReference type="Proteomes" id="UP000295493">
    <property type="component" value="Unassembled WGS sequence"/>
</dbReference>
<evidence type="ECO:0000313" key="2">
    <source>
        <dbReference type="Proteomes" id="UP000295493"/>
    </source>
</evidence>
<protein>
    <submittedName>
        <fullName evidence="1">Uncharacterized protein</fullName>
    </submittedName>
</protein>
<dbReference type="OrthoDB" id="7360669at2"/>